<keyword evidence="1" id="KW-0732">Signal</keyword>
<dbReference type="EMBL" id="JBHULN010000003">
    <property type="protein sequence ID" value="MFD2570428.1"/>
    <property type="molecule type" value="Genomic_DNA"/>
</dbReference>
<comment type="caution">
    <text evidence="2">The sequence shown here is derived from an EMBL/GenBank/DDBJ whole genome shotgun (WGS) entry which is preliminary data.</text>
</comment>
<keyword evidence="3" id="KW-1185">Reference proteome</keyword>
<proteinExistence type="predicted"/>
<sequence length="138" mass="15245">MKLLYLKFFTFTLLLCLNSIFSIAQNEVKISKKPVSECGTTESIEDYESSKKDDYYGNNKALIKILRKYGASIDTAYFDNVKKGTANTIASQSLFTALSGPINMPIKAWVHRRSDGSGGPSQAQVEKPYFRTIAAGDG</sequence>
<evidence type="ECO:0000313" key="2">
    <source>
        <dbReference type="EMBL" id="MFD2570428.1"/>
    </source>
</evidence>
<organism evidence="2 3">
    <name type="scientific">Spirosoma soli</name>
    <dbReference type="NCBI Taxonomy" id="1770529"/>
    <lineage>
        <taxon>Bacteria</taxon>
        <taxon>Pseudomonadati</taxon>
        <taxon>Bacteroidota</taxon>
        <taxon>Cytophagia</taxon>
        <taxon>Cytophagales</taxon>
        <taxon>Cytophagaceae</taxon>
        <taxon>Spirosoma</taxon>
    </lineage>
</organism>
<feature type="signal peptide" evidence="1">
    <location>
        <begin position="1"/>
        <end position="24"/>
    </location>
</feature>
<dbReference type="RefSeq" id="WP_381521089.1">
    <property type="nucleotide sequence ID" value="NZ_JBHULN010000003.1"/>
</dbReference>
<evidence type="ECO:0000313" key="3">
    <source>
        <dbReference type="Proteomes" id="UP001597469"/>
    </source>
</evidence>
<feature type="chain" id="PRO_5045064971" evidence="1">
    <location>
        <begin position="25"/>
        <end position="138"/>
    </location>
</feature>
<accession>A0ABW5M055</accession>
<dbReference type="Proteomes" id="UP001597469">
    <property type="component" value="Unassembled WGS sequence"/>
</dbReference>
<protein>
    <submittedName>
        <fullName evidence="2">Uncharacterized protein</fullName>
    </submittedName>
</protein>
<evidence type="ECO:0000256" key="1">
    <source>
        <dbReference type="SAM" id="SignalP"/>
    </source>
</evidence>
<name>A0ABW5M055_9BACT</name>
<gene>
    <name evidence="2" type="ORF">ACFSUS_07270</name>
</gene>
<reference evidence="3" key="1">
    <citation type="journal article" date="2019" name="Int. J. Syst. Evol. Microbiol.">
        <title>The Global Catalogue of Microorganisms (GCM) 10K type strain sequencing project: providing services to taxonomists for standard genome sequencing and annotation.</title>
        <authorList>
            <consortium name="The Broad Institute Genomics Platform"/>
            <consortium name="The Broad Institute Genome Sequencing Center for Infectious Disease"/>
            <person name="Wu L."/>
            <person name="Ma J."/>
        </authorList>
    </citation>
    <scope>NUCLEOTIDE SEQUENCE [LARGE SCALE GENOMIC DNA]</scope>
    <source>
        <strain evidence="3">KCTC 42805</strain>
    </source>
</reference>